<protein>
    <submittedName>
        <fullName evidence="1">Uncharacterized protein</fullName>
    </submittedName>
</protein>
<comment type="caution">
    <text evidence="1">The sequence shown here is derived from an EMBL/GenBank/DDBJ whole genome shotgun (WGS) entry which is preliminary data.</text>
</comment>
<dbReference type="AlphaFoldDB" id="A0A1B9B6Q8"/>
<dbReference type="InterPro" id="IPR001353">
    <property type="entry name" value="Proteasome_sua/b"/>
</dbReference>
<dbReference type="Gene3D" id="3.60.20.10">
    <property type="entry name" value="Glutamine Phosphoribosylpyrophosphate, subunit 1, domain 1"/>
    <property type="match status" value="1"/>
</dbReference>
<evidence type="ECO:0000313" key="1">
    <source>
        <dbReference type="EMBL" id="OCA91801.1"/>
    </source>
</evidence>
<reference evidence="2" key="1">
    <citation type="submission" date="2016-05" db="EMBL/GenBank/DDBJ databases">
        <authorList>
            <person name="Liu B."/>
            <person name="Wang J."/>
            <person name="Zhu Y."/>
            <person name="Liu G."/>
            <person name="Chen Q."/>
            <person name="Chen Z."/>
            <person name="Lan J."/>
            <person name="Che J."/>
            <person name="Ge C."/>
            <person name="Shi H."/>
            <person name="Pan Z."/>
            <person name="Liu X."/>
        </authorList>
    </citation>
    <scope>NUCLEOTIDE SEQUENCE [LARGE SCALE GENOMIC DNA]</scope>
    <source>
        <strain evidence="2">FJAT-27215</strain>
    </source>
</reference>
<proteinExistence type="predicted"/>
<keyword evidence="2" id="KW-1185">Reference proteome</keyword>
<dbReference type="Pfam" id="PF00227">
    <property type="entry name" value="Proteasome"/>
    <property type="match status" value="1"/>
</dbReference>
<sequence>MTAIVGKVLESGILIMADKRVTYRGINKFTDDEKKIIMLNKNLLFAYAGVKNIMDKCIVDLKKLASTEKSVEEIIEKARNLFSIALDEIKREHVGQSFDTIFLFGGFKNKYDPFACYFSSNDHFQKSHSLSFFYKTFPHKEMPQLRNFLIREIDYSVQDVNYFIPKFFSAITSINDDKVGSTAYAVFLSRKGAFEVDIDIKGEYKVQHIRDF</sequence>
<dbReference type="EMBL" id="MAYT01000005">
    <property type="protein sequence ID" value="OCA91801.1"/>
    <property type="molecule type" value="Genomic_DNA"/>
</dbReference>
<dbReference type="InterPro" id="IPR029055">
    <property type="entry name" value="Ntn_hydrolases_N"/>
</dbReference>
<dbReference type="SUPFAM" id="SSF56235">
    <property type="entry name" value="N-terminal nucleophile aminohydrolases (Ntn hydrolases)"/>
    <property type="match status" value="1"/>
</dbReference>
<name>A0A1B9B6Q8_9BACI</name>
<dbReference type="GO" id="GO:0051603">
    <property type="term" value="P:proteolysis involved in protein catabolic process"/>
    <property type="evidence" value="ECO:0007669"/>
    <property type="project" value="InterPro"/>
</dbReference>
<accession>A0A1B9B6Q8</accession>
<dbReference type="Proteomes" id="UP000092578">
    <property type="component" value="Unassembled WGS sequence"/>
</dbReference>
<dbReference type="GO" id="GO:0005839">
    <property type="term" value="C:proteasome core complex"/>
    <property type="evidence" value="ECO:0007669"/>
    <property type="project" value="InterPro"/>
</dbReference>
<gene>
    <name evidence="1" type="ORF">A8F95_19750</name>
</gene>
<organism evidence="1 2">
    <name type="scientific">Pseudobacillus wudalianchiensis</name>
    <dbReference type="NCBI Taxonomy" id="1743143"/>
    <lineage>
        <taxon>Bacteria</taxon>
        <taxon>Bacillati</taxon>
        <taxon>Bacillota</taxon>
        <taxon>Bacilli</taxon>
        <taxon>Bacillales</taxon>
        <taxon>Bacillaceae</taxon>
        <taxon>Pseudobacillus</taxon>
    </lineage>
</organism>
<evidence type="ECO:0000313" key="2">
    <source>
        <dbReference type="Proteomes" id="UP000092578"/>
    </source>
</evidence>